<dbReference type="GO" id="GO:0042834">
    <property type="term" value="F:peptidoglycan binding"/>
    <property type="evidence" value="ECO:0007669"/>
    <property type="project" value="Ensembl"/>
</dbReference>
<name>A0A670KH03_PODMU</name>
<dbReference type="GO" id="GO:0009253">
    <property type="term" value="P:peptidoglycan catabolic process"/>
    <property type="evidence" value="ECO:0007669"/>
    <property type="project" value="InterPro"/>
</dbReference>
<dbReference type="GO" id="GO:0008745">
    <property type="term" value="F:N-acetylmuramoyl-L-alanine amidase activity"/>
    <property type="evidence" value="ECO:0007669"/>
    <property type="project" value="Ensembl"/>
</dbReference>
<feature type="chain" id="PRO_5025343617" evidence="3">
    <location>
        <begin position="18"/>
        <end position="501"/>
    </location>
</feature>
<dbReference type="GO" id="GO:0016019">
    <property type="term" value="F:peptidoglycan immune receptor activity"/>
    <property type="evidence" value="ECO:0007669"/>
    <property type="project" value="Ensembl"/>
</dbReference>
<keyword evidence="3" id="KW-0732">Signal</keyword>
<dbReference type="SMART" id="SM00701">
    <property type="entry name" value="PGRP"/>
    <property type="match status" value="1"/>
</dbReference>
<evidence type="ECO:0000259" key="4">
    <source>
        <dbReference type="SMART" id="SM00644"/>
    </source>
</evidence>
<protein>
    <submittedName>
        <fullName evidence="6">Peptidoglycan recognition protein 2</fullName>
    </submittedName>
</protein>
<feature type="domain" description="N-acetylmuramoyl-L-alanine amidase" evidence="4">
    <location>
        <begin position="335"/>
        <end position="474"/>
    </location>
</feature>
<keyword evidence="2" id="KW-0391">Immunity</keyword>
<dbReference type="PANTHER" id="PTHR11022:SF66">
    <property type="entry name" value="N-ACETYLMURAMOYL-L-ALANINE AMIDASE"/>
    <property type="match status" value="1"/>
</dbReference>
<dbReference type="InterPro" id="IPR002502">
    <property type="entry name" value="Amidase_domain"/>
</dbReference>
<organism evidence="6 7">
    <name type="scientific">Podarcis muralis</name>
    <name type="common">Wall lizard</name>
    <name type="synonym">Lacerta muralis</name>
    <dbReference type="NCBI Taxonomy" id="64176"/>
    <lineage>
        <taxon>Eukaryota</taxon>
        <taxon>Metazoa</taxon>
        <taxon>Chordata</taxon>
        <taxon>Craniata</taxon>
        <taxon>Vertebrata</taxon>
        <taxon>Euteleostomi</taxon>
        <taxon>Lepidosauria</taxon>
        <taxon>Squamata</taxon>
        <taxon>Bifurcata</taxon>
        <taxon>Unidentata</taxon>
        <taxon>Episquamata</taxon>
        <taxon>Laterata</taxon>
        <taxon>Lacertibaenia</taxon>
        <taxon>Lacertidae</taxon>
        <taxon>Podarcis</taxon>
    </lineage>
</organism>
<sequence>MLLPWLSLIPVLFCVSADSTDYSTLHMDSVTGVLEDFESQLRGTPDQTVTELFRELECCKGELCQLLLGPVTSAPSDVSYLSEQQSIFLKNLVNHEVDASLVEHGVVLTPDGTTVSLSPLLAGIAVGLQRSHKETLHATPLIANSTNSSVVELPLTLEPLFATTIAMDLGKAFLLFHTNRSQVALGPDGCWDSISAPQKFTLMGAPSTLPDAFINGAMDGLILGTYLAEKADPPSNLSVLLKDYYGGEGLGGESAMQSNFRRKNFAALVSEEKLRMQVEDSLLLLRRLNESNPLFDGLTNEELRSVANQAVEEFTALYVECPAIIPRCMWGARPYRGTPAQLQLPLGFVYIHHTSTPAKPCRSFPSCAADMRSMQRFHQDFRGWDDIGYSYVAGGDGYIYQGRGWHWVGAHTRSYNTKGYGISFIGDYMEALPDAQSMELVKNNFIKCAVRGSKLQANYTIHGHRQMGNTLCPGDRLFKEIQTWKGFAERCFTDKGVRRCI</sequence>
<dbReference type="PANTHER" id="PTHR11022">
    <property type="entry name" value="PEPTIDOGLYCAN RECOGNITION PROTEIN"/>
    <property type="match status" value="1"/>
</dbReference>
<dbReference type="CDD" id="cd06583">
    <property type="entry name" value="PGRP"/>
    <property type="match status" value="1"/>
</dbReference>
<evidence type="ECO:0000313" key="6">
    <source>
        <dbReference type="Ensembl" id="ENSPMRP00000034909.1"/>
    </source>
</evidence>
<reference evidence="6 7" key="1">
    <citation type="journal article" date="2019" name="Proc. Natl. Acad. Sci. U.S.A.">
        <title>Regulatory changes in pterin and carotenoid genes underlie balanced color polymorphisms in the wall lizard.</title>
        <authorList>
            <person name="Andrade P."/>
            <person name="Pinho C."/>
            <person name="Perez I de Lanuza G."/>
            <person name="Afonso S."/>
            <person name="Brejcha J."/>
            <person name="Rubin C.J."/>
            <person name="Wallerman O."/>
            <person name="Pereira P."/>
            <person name="Sabatino S.J."/>
            <person name="Bellati A."/>
            <person name="Pellitteri-Rosa D."/>
            <person name="Bosakova Z."/>
            <person name="Bunikis I."/>
            <person name="Carretero M.A."/>
            <person name="Feiner N."/>
            <person name="Marsik P."/>
            <person name="Pauperio F."/>
            <person name="Salvi D."/>
            <person name="Soler L."/>
            <person name="While G.M."/>
            <person name="Uller T."/>
            <person name="Font E."/>
            <person name="Andersson L."/>
            <person name="Carneiro M."/>
        </authorList>
    </citation>
    <scope>NUCLEOTIDE SEQUENCE</scope>
</reference>
<feature type="domain" description="Peptidoglycan recognition protein family" evidence="5">
    <location>
        <begin position="322"/>
        <end position="468"/>
    </location>
</feature>
<evidence type="ECO:0000256" key="2">
    <source>
        <dbReference type="ARBA" id="ARBA00022859"/>
    </source>
</evidence>
<dbReference type="InterPro" id="IPR006619">
    <property type="entry name" value="PGRP_domain_met/bac"/>
</dbReference>
<keyword evidence="7" id="KW-1185">Reference proteome</keyword>
<dbReference type="SMART" id="SM00644">
    <property type="entry name" value="Ami_2"/>
    <property type="match status" value="1"/>
</dbReference>
<evidence type="ECO:0000313" key="7">
    <source>
        <dbReference type="Proteomes" id="UP000472272"/>
    </source>
</evidence>
<dbReference type="Gene3D" id="3.40.80.10">
    <property type="entry name" value="Peptidoglycan recognition protein-like"/>
    <property type="match status" value="1"/>
</dbReference>
<dbReference type="GeneTree" id="ENSGT00940000158718"/>
<dbReference type="AlphaFoldDB" id="A0A670KH03"/>
<dbReference type="InterPro" id="IPR015510">
    <property type="entry name" value="PGRP"/>
</dbReference>
<dbReference type="Ensembl" id="ENSPMRT00000037017.1">
    <property type="protein sequence ID" value="ENSPMRP00000034909.1"/>
    <property type="gene ID" value="ENSPMRG00000022596.1"/>
</dbReference>
<evidence type="ECO:0000256" key="1">
    <source>
        <dbReference type="ARBA" id="ARBA00007553"/>
    </source>
</evidence>
<dbReference type="GO" id="GO:0016045">
    <property type="term" value="P:detection of bacterium"/>
    <property type="evidence" value="ECO:0007669"/>
    <property type="project" value="Ensembl"/>
</dbReference>
<reference evidence="6" key="3">
    <citation type="submission" date="2025-09" db="UniProtKB">
        <authorList>
            <consortium name="Ensembl"/>
        </authorList>
    </citation>
    <scope>IDENTIFICATION</scope>
</reference>
<proteinExistence type="inferred from homology"/>
<dbReference type="InterPro" id="IPR036505">
    <property type="entry name" value="Amidase/PGRP_sf"/>
</dbReference>
<gene>
    <name evidence="6" type="primary">PGLYRP2</name>
</gene>
<dbReference type="FunFam" id="3.40.80.10:FF:000001">
    <property type="entry name" value="Peptidoglycan recognition protein 1"/>
    <property type="match status" value="1"/>
</dbReference>
<dbReference type="GO" id="GO:0008270">
    <property type="term" value="F:zinc ion binding"/>
    <property type="evidence" value="ECO:0007669"/>
    <property type="project" value="InterPro"/>
</dbReference>
<dbReference type="Pfam" id="PF01510">
    <property type="entry name" value="Amidase_2"/>
    <property type="match status" value="1"/>
</dbReference>
<dbReference type="GO" id="GO:0002376">
    <property type="term" value="P:immune system process"/>
    <property type="evidence" value="ECO:0007669"/>
    <property type="project" value="UniProtKB-KW"/>
</dbReference>
<dbReference type="GO" id="GO:0050830">
    <property type="term" value="P:defense response to Gram-positive bacterium"/>
    <property type="evidence" value="ECO:0007669"/>
    <property type="project" value="Ensembl"/>
</dbReference>
<evidence type="ECO:0000256" key="3">
    <source>
        <dbReference type="SAM" id="SignalP"/>
    </source>
</evidence>
<evidence type="ECO:0000259" key="5">
    <source>
        <dbReference type="SMART" id="SM00701"/>
    </source>
</evidence>
<dbReference type="SUPFAM" id="SSF55846">
    <property type="entry name" value="N-acetylmuramoyl-L-alanine amidase-like"/>
    <property type="match status" value="1"/>
</dbReference>
<dbReference type="Proteomes" id="UP000472272">
    <property type="component" value="Chromosome 17"/>
</dbReference>
<reference evidence="6" key="2">
    <citation type="submission" date="2025-08" db="UniProtKB">
        <authorList>
            <consortium name="Ensembl"/>
        </authorList>
    </citation>
    <scope>IDENTIFICATION</scope>
</reference>
<accession>A0A670KH03</accession>
<feature type="signal peptide" evidence="3">
    <location>
        <begin position="1"/>
        <end position="17"/>
    </location>
</feature>
<comment type="similarity">
    <text evidence="1">Belongs to the N-acetylmuramoyl-L-alanine amidase 2 family.</text>
</comment>